<name>A0A183P7U6_9TREM</name>
<dbReference type="Proteomes" id="UP000269396">
    <property type="component" value="Unassembled WGS sequence"/>
</dbReference>
<proteinExistence type="predicted"/>
<dbReference type="EMBL" id="UZAL01030566">
    <property type="protein sequence ID" value="VDP54445.1"/>
    <property type="molecule type" value="Genomic_DNA"/>
</dbReference>
<gene>
    <name evidence="1" type="ORF">SMTD_LOCUS10432</name>
</gene>
<sequence length="90" mass="10073">MRSKVGLLAGSLSKRYDLKQEIMTLSPHKLLLSKDVVPEKLDDTTKVQSVVDFIANEVTKRMISLNNVIIYIIPEMIALKSVKKSDIEGS</sequence>
<keyword evidence="2" id="KW-1185">Reference proteome</keyword>
<evidence type="ECO:0000313" key="1">
    <source>
        <dbReference type="EMBL" id="VDP54445.1"/>
    </source>
</evidence>
<organism evidence="1 2">
    <name type="scientific">Schistosoma mattheei</name>
    <dbReference type="NCBI Taxonomy" id="31246"/>
    <lineage>
        <taxon>Eukaryota</taxon>
        <taxon>Metazoa</taxon>
        <taxon>Spiralia</taxon>
        <taxon>Lophotrochozoa</taxon>
        <taxon>Platyhelminthes</taxon>
        <taxon>Trematoda</taxon>
        <taxon>Digenea</taxon>
        <taxon>Strigeidida</taxon>
        <taxon>Schistosomatoidea</taxon>
        <taxon>Schistosomatidae</taxon>
        <taxon>Schistosoma</taxon>
    </lineage>
</organism>
<evidence type="ECO:0000313" key="2">
    <source>
        <dbReference type="Proteomes" id="UP000269396"/>
    </source>
</evidence>
<protein>
    <submittedName>
        <fullName evidence="1">Uncharacterized protein</fullName>
    </submittedName>
</protein>
<dbReference type="AlphaFoldDB" id="A0A183P7U6"/>
<accession>A0A183P7U6</accession>
<reference evidence="1 2" key="1">
    <citation type="submission" date="2018-11" db="EMBL/GenBank/DDBJ databases">
        <authorList>
            <consortium name="Pathogen Informatics"/>
        </authorList>
    </citation>
    <scope>NUCLEOTIDE SEQUENCE [LARGE SCALE GENOMIC DNA]</scope>
    <source>
        <strain>Denwood</strain>
        <strain evidence="2">Zambia</strain>
    </source>
</reference>